<dbReference type="AlphaFoldDB" id="A0A8K0NST5"/>
<evidence type="ECO:0000256" key="1">
    <source>
        <dbReference type="SAM" id="MobiDB-lite"/>
    </source>
</evidence>
<reference evidence="3" key="1">
    <citation type="submission" date="2020-04" db="EMBL/GenBank/DDBJ databases">
        <title>Analysis of mating type loci in Filobasidium floriforme.</title>
        <authorList>
            <person name="Nowrousian M."/>
        </authorList>
    </citation>
    <scope>NUCLEOTIDE SEQUENCE</scope>
    <source>
        <strain evidence="3">CBS 6242</strain>
    </source>
</reference>
<feature type="chain" id="PRO_5035463503" evidence="2">
    <location>
        <begin position="17"/>
        <end position="106"/>
    </location>
</feature>
<gene>
    <name evidence="3" type="ORF">FFLO_01022</name>
</gene>
<proteinExistence type="predicted"/>
<protein>
    <submittedName>
        <fullName evidence="3">Uncharacterized protein</fullName>
    </submittedName>
</protein>
<dbReference type="Proteomes" id="UP000812966">
    <property type="component" value="Unassembled WGS sequence"/>
</dbReference>
<comment type="caution">
    <text evidence="3">The sequence shown here is derived from an EMBL/GenBank/DDBJ whole genome shotgun (WGS) entry which is preliminary data.</text>
</comment>
<name>A0A8K0NST5_9TREE</name>
<accession>A0A8K0NST5</accession>
<feature type="signal peptide" evidence="2">
    <location>
        <begin position="1"/>
        <end position="16"/>
    </location>
</feature>
<evidence type="ECO:0000313" key="3">
    <source>
        <dbReference type="EMBL" id="KAG7571058.1"/>
    </source>
</evidence>
<dbReference type="EMBL" id="JABELV010000012">
    <property type="protein sequence ID" value="KAG7571058.1"/>
    <property type="molecule type" value="Genomic_DNA"/>
</dbReference>
<sequence>MLISLLHLLLARRTISKAMQDGQDETIDIDIDIGMVLSDLSDSSRQQHRSKALSPTAGITTFTSGSTADTGMNKRAVDEDEDVVIIGPDARLDPEDGPVFARDRRL</sequence>
<keyword evidence="4" id="KW-1185">Reference proteome</keyword>
<feature type="region of interest" description="Disordered" evidence="1">
    <location>
        <begin position="44"/>
        <end position="75"/>
    </location>
</feature>
<feature type="compositionally biased region" description="Polar residues" evidence="1">
    <location>
        <begin position="57"/>
        <end position="70"/>
    </location>
</feature>
<evidence type="ECO:0000313" key="4">
    <source>
        <dbReference type="Proteomes" id="UP000812966"/>
    </source>
</evidence>
<keyword evidence="2" id="KW-0732">Signal</keyword>
<evidence type="ECO:0000256" key="2">
    <source>
        <dbReference type="SAM" id="SignalP"/>
    </source>
</evidence>
<organism evidence="3 4">
    <name type="scientific">Filobasidium floriforme</name>
    <dbReference type="NCBI Taxonomy" id="5210"/>
    <lineage>
        <taxon>Eukaryota</taxon>
        <taxon>Fungi</taxon>
        <taxon>Dikarya</taxon>
        <taxon>Basidiomycota</taxon>
        <taxon>Agaricomycotina</taxon>
        <taxon>Tremellomycetes</taxon>
        <taxon>Filobasidiales</taxon>
        <taxon>Filobasidiaceae</taxon>
        <taxon>Filobasidium</taxon>
    </lineage>
</organism>